<evidence type="ECO:0000256" key="1">
    <source>
        <dbReference type="SAM" id="MobiDB-lite"/>
    </source>
</evidence>
<feature type="compositionally biased region" description="Polar residues" evidence="1">
    <location>
        <begin position="265"/>
        <end position="279"/>
    </location>
</feature>
<dbReference type="RefSeq" id="XP_009692790.1">
    <property type="nucleotide sequence ID" value="XM_009694495.1"/>
</dbReference>
<organism evidence="3 4">
    <name type="scientific">Theileria orientalis strain Shintoku</name>
    <dbReference type="NCBI Taxonomy" id="869250"/>
    <lineage>
        <taxon>Eukaryota</taxon>
        <taxon>Sar</taxon>
        <taxon>Alveolata</taxon>
        <taxon>Apicomplexa</taxon>
        <taxon>Aconoidasida</taxon>
        <taxon>Piroplasmida</taxon>
        <taxon>Theileriidae</taxon>
        <taxon>Theileria</taxon>
    </lineage>
</organism>
<keyword evidence="2" id="KW-0732">Signal</keyword>
<feature type="chain" id="PRO_5003794954" evidence="2">
    <location>
        <begin position="32"/>
        <end position="799"/>
    </location>
</feature>
<evidence type="ECO:0000313" key="3">
    <source>
        <dbReference type="EMBL" id="BAM42489.1"/>
    </source>
</evidence>
<feature type="region of interest" description="Disordered" evidence="1">
    <location>
        <begin position="36"/>
        <end position="63"/>
    </location>
</feature>
<keyword evidence="4" id="KW-1185">Reference proteome</keyword>
<reference evidence="3 4" key="1">
    <citation type="journal article" date="2012" name="MBio">
        <title>Comparative genome analysis of three eukaryotic parasites with differing abilities to transform leukocytes reveals key mediators of Theileria-induced leukocyte transformation.</title>
        <authorList>
            <person name="Hayashida K."/>
            <person name="Hara Y."/>
            <person name="Abe T."/>
            <person name="Yamasaki C."/>
            <person name="Toyoda A."/>
            <person name="Kosuge T."/>
            <person name="Suzuki Y."/>
            <person name="Sato Y."/>
            <person name="Kawashima S."/>
            <person name="Katayama T."/>
            <person name="Wakaguri H."/>
            <person name="Inoue N."/>
            <person name="Homma K."/>
            <person name="Tada-Umezaki M."/>
            <person name="Yagi Y."/>
            <person name="Fujii Y."/>
            <person name="Habara T."/>
            <person name="Kanehisa M."/>
            <person name="Watanabe H."/>
            <person name="Ito K."/>
            <person name="Gojobori T."/>
            <person name="Sugawara H."/>
            <person name="Imanishi T."/>
            <person name="Weir W."/>
            <person name="Gardner M."/>
            <person name="Pain A."/>
            <person name="Shiels B."/>
            <person name="Hattori M."/>
            <person name="Nene V."/>
            <person name="Sugimoto C."/>
        </authorList>
    </citation>
    <scope>NUCLEOTIDE SEQUENCE [LARGE SCALE GENOMIC DNA]</scope>
    <source>
        <strain evidence="3 4">Shintoku</strain>
    </source>
</reference>
<feature type="compositionally biased region" description="Acidic residues" evidence="1">
    <location>
        <begin position="321"/>
        <end position="331"/>
    </location>
</feature>
<feature type="compositionally biased region" description="Low complexity" evidence="1">
    <location>
        <begin position="40"/>
        <end position="59"/>
    </location>
</feature>
<dbReference type="GeneID" id="20716893"/>
<accession>J7MF74</accession>
<proteinExistence type="predicted"/>
<gene>
    <name evidence="3" type="ORF">TOT_040000857</name>
</gene>
<dbReference type="VEuPathDB" id="PiroplasmaDB:TOT_040000857"/>
<sequence>MRINQISLCTILTLVLLSKFDLFTCIEFSQSDPYTHNANSPSVSHQSASSSYSYSPAEDSWQDPNDVIITRTASGQSETISGTDLSQDASYSQPEHIILSSVPSDPEPGSETSQTVPESESSEAVPTPYTSDTVAVSEDSEAGTLAESSDTKPASEGSEPGEVPKPVQAPESSQVPETKTKIQLLIIDVDNKKSTNEVEYKRDDRHEFDLFTAKEGFFIYSAKKRGDRLWKSTKTNYPIGIAYKERPGDKPLLRVFHKREELTASGESTPEKQQPGSSLENEDDEIEVIEVRKPMLIAGSPTHQSNYDHKTVEYGYQSGSDTEEFSTDDENSASFSNYSDPNAPKPKYRPSKGPPPITNEDIEVIEMGPRPQQNVRIGTAHSAHPSSISLTDLNDQIARFAAELEKLSKSLTQSVQASSSKAEDEQAEAEAEASEDPSAPKAQIEIEDLGPTDPEYAKSQASEEPSGKSADSEDSYGFIQGYFDIQMVEFYCGDDDSNHSHRISHVSEPVTVQTTPYGSDQETIETLYGKGVRYEKAHLGSRGTASGVDTLEDDDMVIDDSRCGQEQEHGERGASDELSHEVITVFEMPRPLPLLMPQPFIFYPHQIPRVPERPLQIPRISERPPQIPRVAERPPQIPRVAERPRQRPLKEQTISYDPRLRDNLLSEPPVDPGIHAHTMIYIPRREYEKVVGFPQPRRPSRIILLYRAHTLDLKARFLKIYTLDEKGIIYENDTTKYHLTKGADVYTYTLHSSVKCFMIKYKDKEWIHNPLTPYPGRILLSRNNLRIEFRQHGTLLPQI</sequence>
<feature type="region of interest" description="Disordered" evidence="1">
    <location>
        <begin position="99"/>
        <end position="179"/>
    </location>
</feature>
<feature type="compositionally biased region" description="Polar residues" evidence="1">
    <location>
        <begin position="110"/>
        <end position="134"/>
    </location>
</feature>
<protein>
    <submittedName>
        <fullName evidence="3">Uncharacterized protein</fullName>
    </submittedName>
</protein>
<feature type="region of interest" description="Disordered" evidence="1">
    <location>
        <begin position="318"/>
        <end position="387"/>
    </location>
</feature>
<evidence type="ECO:0000256" key="2">
    <source>
        <dbReference type="SAM" id="SignalP"/>
    </source>
</evidence>
<dbReference type="AlphaFoldDB" id="J7MF74"/>
<feature type="region of interest" description="Disordered" evidence="1">
    <location>
        <begin position="260"/>
        <end position="283"/>
    </location>
</feature>
<dbReference type="Proteomes" id="UP000003786">
    <property type="component" value="Chromosome 4"/>
</dbReference>
<feature type="region of interest" description="Disordered" evidence="1">
    <location>
        <begin position="415"/>
        <end position="475"/>
    </location>
</feature>
<feature type="compositionally biased region" description="Acidic residues" evidence="1">
    <location>
        <begin position="425"/>
        <end position="435"/>
    </location>
</feature>
<feature type="signal peptide" evidence="2">
    <location>
        <begin position="1"/>
        <end position="31"/>
    </location>
</feature>
<evidence type="ECO:0000313" key="4">
    <source>
        <dbReference type="Proteomes" id="UP000003786"/>
    </source>
</evidence>
<dbReference type="EMBL" id="AP011949">
    <property type="protein sequence ID" value="BAM42489.1"/>
    <property type="molecule type" value="Genomic_DNA"/>
</dbReference>
<name>J7MF74_THEOR</name>
<dbReference type="KEGG" id="tot:TOT_040000857"/>
<dbReference type="OrthoDB" id="10455480at2759"/>